<dbReference type="Proteomes" id="UP000292881">
    <property type="component" value="Unassembled WGS sequence"/>
</dbReference>
<evidence type="ECO:0000256" key="2">
    <source>
        <dbReference type="SAM" id="Phobius"/>
    </source>
</evidence>
<evidence type="ECO:0000256" key="1">
    <source>
        <dbReference type="SAM" id="MobiDB-lite"/>
    </source>
</evidence>
<evidence type="ECO:0000313" key="3">
    <source>
        <dbReference type="EMBL" id="RXZ51900.1"/>
    </source>
</evidence>
<dbReference type="AlphaFoldDB" id="A0A4Q2JZ13"/>
<comment type="caution">
    <text evidence="3">The sequence shown here is derived from an EMBL/GenBank/DDBJ whole genome shotgun (WGS) entry which is preliminary data.</text>
</comment>
<keyword evidence="2" id="KW-0472">Membrane</keyword>
<keyword evidence="4" id="KW-1185">Reference proteome</keyword>
<accession>A0A4Q2JZ13</accession>
<dbReference type="OrthoDB" id="3682732at2"/>
<feature type="region of interest" description="Disordered" evidence="1">
    <location>
        <begin position="65"/>
        <end position="103"/>
    </location>
</feature>
<proteinExistence type="predicted"/>
<keyword evidence="2" id="KW-1133">Transmembrane helix</keyword>
<gene>
    <name evidence="3" type="ORF">ESO86_00135</name>
</gene>
<dbReference type="RefSeq" id="WP_129232874.1">
    <property type="nucleotide sequence ID" value="NZ_SDPL01000001.1"/>
</dbReference>
<feature type="transmembrane region" description="Helical" evidence="2">
    <location>
        <begin position="33"/>
        <end position="56"/>
    </location>
</feature>
<dbReference type="EMBL" id="SDPL01000001">
    <property type="protein sequence ID" value="RXZ51900.1"/>
    <property type="molecule type" value="Genomic_DNA"/>
</dbReference>
<sequence>MTDKPPRARRVVRGTWAAHVRKMAAFLRADPRWTIGTAISTAIGAAALVVAISVALASSNTSAGQQDAIDVGDKGPPPVAAPTDDPGATPPSDDYDGGWGPDREVFTTANPAGYVALNSITDNPVHGDERNFVQVRQAGAPNETYSDVIRGGPGTEYVVYAWVANNVADNFASPVATLRGLRARVILNSGSNEHVIGVAISADNATAVWDGATIFTRESSALEYVDGSAWFHTNPDGGFALADDPTTAKGALLGQHFADGELPVGRDSDGEYLGHGYLTFRVKMVEVQGAG</sequence>
<evidence type="ECO:0000313" key="4">
    <source>
        <dbReference type="Proteomes" id="UP000292881"/>
    </source>
</evidence>
<organism evidence="3 4">
    <name type="scientific">Agromyces binzhouensis</name>
    <dbReference type="NCBI Taxonomy" id="1817495"/>
    <lineage>
        <taxon>Bacteria</taxon>
        <taxon>Bacillati</taxon>
        <taxon>Actinomycetota</taxon>
        <taxon>Actinomycetes</taxon>
        <taxon>Micrococcales</taxon>
        <taxon>Microbacteriaceae</taxon>
        <taxon>Agromyces</taxon>
    </lineage>
</organism>
<reference evidence="3 4" key="1">
    <citation type="submission" date="2019-01" db="EMBL/GenBank/DDBJ databases">
        <authorList>
            <person name="Li J."/>
        </authorList>
    </citation>
    <scope>NUCLEOTIDE SEQUENCE [LARGE SCALE GENOMIC DNA]</scope>
    <source>
        <strain evidence="3 4">CGMCC 4.7180</strain>
    </source>
</reference>
<feature type="compositionally biased region" description="Low complexity" evidence="1">
    <location>
        <begin position="81"/>
        <end position="91"/>
    </location>
</feature>
<keyword evidence="2" id="KW-0812">Transmembrane</keyword>
<protein>
    <submittedName>
        <fullName evidence="3">Uncharacterized protein</fullName>
    </submittedName>
</protein>
<name>A0A4Q2JZ13_9MICO</name>